<evidence type="ECO:0000313" key="2">
    <source>
        <dbReference type="Proteomes" id="UP000324222"/>
    </source>
</evidence>
<gene>
    <name evidence="1" type="ORF">E2C01_058549</name>
</gene>
<protein>
    <submittedName>
        <fullName evidence="1">Uncharacterized protein</fullName>
    </submittedName>
</protein>
<accession>A0A5B7H303</accession>
<sequence length="80" mass="9692">MDKDFSGFRDERGNMRRLIKVERKLRYVKEVMSSLMDKQDRLIRKTQELKLRLVVCEKVSPINQGLKEEIQEIKKQLDKR</sequence>
<evidence type="ECO:0000313" key="1">
    <source>
        <dbReference type="EMBL" id="MPC64433.1"/>
    </source>
</evidence>
<proteinExistence type="predicted"/>
<dbReference type="EMBL" id="VSRR010022092">
    <property type="protein sequence ID" value="MPC64433.1"/>
    <property type="molecule type" value="Genomic_DNA"/>
</dbReference>
<organism evidence="1 2">
    <name type="scientific">Portunus trituberculatus</name>
    <name type="common">Swimming crab</name>
    <name type="synonym">Neptunus trituberculatus</name>
    <dbReference type="NCBI Taxonomy" id="210409"/>
    <lineage>
        <taxon>Eukaryota</taxon>
        <taxon>Metazoa</taxon>
        <taxon>Ecdysozoa</taxon>
        <taxon>Arthropoda</taxon>
        <taxon>Crustacea</taxon>
        <taxon>Multicrustacea</taxon>
        <taxon>Malacostraca</taxon>
        <taxon>Eumalacostraca</taxon>
        <taxon>Eucarida</taxon>
        <taxon>Decapoda</taxon>
        <taxon>Pleocyemata</taxon>
        <taxon>Brachyura</taxon>
        <taxon>Eubrachyura</taxon>
        <taxon>Portunoidea</taxon>
        <taxon>Portunidae</taxon>
        <taxon>Portuninae</taxon>
        <taxon>Portunus</taxon>
    </lineage>
</organism>
<keyword evidence="2" id="KW-1185">Reference proteome</keyword>
<dbReference type="AlphaFoldDB" id="A0A5B7H303"/>
<dbReference type="Proteomes" id="UP000324222">
    <property type="component" value="Unassembled WGS sequence"/>
</dbReference>
<name>A0A5B7H303_PORTR</name>
<comment type="caution">
    <text evidence="1">The sequence shown here is derived from an EMBL/GenBank/DDBJ whole genome shotgun (WGS) entry which is preliminary data.</text>
</comment>
<reference evidence="1 2" key="1">
    <citation type="submission" date="2019-05" db="EMBL/GenBank/DDBJ databases">
        <title>Another draft genome of Portunus trituberculatus and its Hox gene families provides insights of decapod evolution.</title>
        <authorList>
            <person name="Jeong J.-H."/>
            <person name="Song I."/>
            <person name="Kim S."/>
            <person name="Choi T."/>
            <person name="Kim D."/>
            <person name="Ryu S."/>
            <person name="Kim W."/>
        </authorList>
    </citation>
    <scope>NUCLEOTIDE SEQUENCE [LARGE SCALE GENOMIC DNA]</scope>
    <source>
        <tissue evidence="1">Muscle</tissue>
    </source>
</reference>